<dbReference type="SUPFAM" id="SSF53448">
    <property type="entry name" value="Nucleotide-diphospho-sugar transferases"/>
    <property type="match status" value="1"/>
</dbReference>
<feature type="domain" description="Glycosyltransferase 2-like" evidence="4">
    <location>
        <begin position="9"/>
        <end position="141"/>
    </location>
</feature>
<accession>A0A0A8J301</accession>
<dbReference type="CDD" id="cd00761">
    <property type="entry name" value="Glyco_tranf_GTA_type"/>
    <property type="match status" value="1"/>
</dbReference>
<evidence type="ECO:0000256" key="1">
    <source>
        <dbReference type="ARBA" id="ARBA00022676"/>
    </source>
</evidence>
<reference evidence="5" key="1">
    <citation type="journal article" date="2014" name="DNA Res.">
        <title>A complete view of the genetic diversity of the Escherichia coli O-antigen biosynthesis gene cluster.</title>
        <authorList>
            <person name="Iguchi A."/>
            <person name="Iyoda S."/>
            <person name="Kikuchi T."/>
            <person name="Ogura Y."/>
            <person name="Katsura K."/>
            <person name="Ohnishi M."/>
            <person name="Hayashi T."/>
            <person name="Thomson N.R."/>
        </authorList>
    </citation>
    <scope>NUCLEOTIDE SEQUENCE</scope>
    <source>
        <strain evidence="5">Kattwijk</strain>
    </source>
</reference>
<dbReference type="InterPro" id="IPR029044">
    <property type="entry name" value="Nucleotide-diphossugar_trans"/>
</dbReference>
<keyword evidence="3" id="KW-0472">Membrane</keyword>
<keyword evidence="3" id="KW-0812">Transmembrane</keyword>
<evidence type="ECO:0000256" key="2">
    <source>
        <dbReference type="ARBA" id="ARBA00022679"/>
    </source>
</evidence>
<dbReference type="AlphaFoldDB" id="A0A0A8J301"/>
<evidence type="ECO:0000259" key="4">
    <source>
        <dbReference type="Pfam" id="PF00535"/>
    </source>
</evidence>
<dbReference type="Gene3D" id="3.90.550.10">
    <property type="entry name" value="Spore Coat Polysaccharide Biosynthesis Protein SpsA, Chain A"/>
    <property type="match status" value="1"/>
</dbReference>
<keyword evidence="3" id="KW-1133">Transmembrane helix</keyword>
<keyword evidence="2 5" id="KW-0808">Transferase</keyword>
<feature type="transmembrane region" description="Helical" evidence="3">
    <location>
        <begin position="297"/>
        <end position="316"/>
    </location>
</feature>
<proteinExistence type="predicted"/>
<name>A0A0A8J301_ECOLX</name>
<dbReference type="GO" id="GO:0016758">
    <property type="term" value="F:hexosyltransferase activity"/>
    <property type="evidence" value="ECO:0007669"/>
    <property type="project" value="UniProtKB-ARBA"/>
</dbReference>
<dbReference type="PANTHER" id="PTHR22916:SF51">
    <property type="entry name" value="GLYCOSYLTRANSFERASE EPSH-RELATED"/>
    <property type="match status" value="1"/>
</dbReference>
<dbReference type="Pfam" id="PF00535">
    <property type="entry name" value="Glycos_transf_2"/>
    <property type="match status" value="1"/>
</dbReference>
<sequence>MDNRDVMFSVIVPCYNVVSHINETVASLNKAIDSACTTVEVIFVNDGSTDKTLDVLNEICSNKPSYRVIDQENGGVSNARNTGIRESTGKYILFLDSDDTYKNNIFSILSNISFSDDIVFFSYEKIDQSGNTRVYTIPNSYMAENSITVLKDLFSKKIYLNICALAVNRDCIFQNNIFFDESIQHCEDLQFIIKMITYSKSFQFINEPLFTYNYTPGSAVNSKVDEKHYSKFIAFENMRDVFIKNDKYKELIPAYDFYVATVYLLLLKTIVSNGVVNNKQLSKFVEYSFILKRKMELPPNTMGAFVLIFTIINYIFPMKVKFLMMSFILRMNKGLR</sequence>
<organism evidence="5">
    <name type="scientific">Escherichia coli</name>
    <dbReference type="NCBI Taxonomy" id="562"/>
    <lineage>
        <taxon>Bacteria</taxon>
        <taxon>Pseudomonadati</taxon>
        <taxon>Pseudomonadota</taxon>
        <taxon>Gammaproteobacteria</taxon>
        <taxon>Enterobacterales</taxon>
        <taxon>Enterobacteriaceae</taxon>
        <taxon>Escherichia</taxon>
    </lineage>
</organism>
<protein>
    <submittedName>
        <fullName evidence="5">Putative glycosyltransferase</fullName>
    </submittedName>
</protein>
<evidence type="ECO:0000313" key="5">
    <source>
        <dbReference type="EMBL" id="BAQ00769.1"/>
    </source>
</evidence>
<dbReference type="InterPro" id="IPR001173">
    <property type="entry name" value="Glyco_trans_2-like"/>
</dbReference>
<dbReference type="EMBL" id="AB811609">
    <property type="protein sequence ID" value="BAQ00769.1"/>
    <property type="molecule type" value="Genomic_DNA"/>
</dbReference>
<keyword evidence="1" id="KW-0328">Glycosyltransferase</keyword>
<dbReference type="PANTHER" id="PTHR22916">
    <property type="entry name" value="GLYCOSYLTRANSFERASE"/>
    <property type="match status" value="1"/>
</dbReference>
<dbReference type="RefSeq" id="WP_032359819.1">
    <property type="nucleotide sequence ID" value="NZ_CABWBO010000011.1"/>
</dbReference>
<evidence type="ECO:0000256" key="3">
    <source>
        <dbReference type="SAM" id="Phobius"/>
    </source>
</evidence>